<protein>
    <recommendedName>
        <fullName evidence="3">HCP-like protein</fullName>
    </recommendedName>
</protein>
<dbReference type="EMBL" id="QKYT01000286">
    <property type="protein sequence ID" value="RIA87949.1"/>
    <property type="molecule type" value="Genomic_DNA"/>
</dbReference>
<dbReference type="PANTHER" id="PTHR43628">
    <property type="entry name" value="ACTIVATOR OF C KINASE PROTEIN 1-RELATED"/>
    <property type="match status" value="1"/>
</dbReference>
<dbReference type="Gene3D" id="1.25.40.10">
    <property type="entry name" value="Tetratricopeptide repeat domain"/>
    <property type="match status" value="1"/>
</dbReference>
<dbReference type="SMART" id="SM00671">
    <property type="entry name" value="SEL1"/>
    <property type="match status" value="3"/>
</dbReference>
<name>A0A397SSQ6_9GLOM</name>
<sequence>MDNFNAKFNLALCYYNGEGTEKNLEKAFYWYQKVAENGNEIAMNNLATRYKNGEGTEKNLEKAFYWYQKAAENGNKYAMNNLAICYKNGEGTEKNLEKAFYWYQIATESNKIISKDSSNNELCKESQQNAKNSYEVLEWIPYNNLKNINYHDKGGFSQIHKAIWLDGPIDSWNFDKQQWNRLDFQGSYEVILKNLNNS</sequence>
<dbReference type="Proteomes" id="UP000265703">
    <property type="component" value="Unassembled WGS sequence"/>
</dbReference>
<dbReference type="OrthoDB" id="2401847at2759"/>
<reference evidence="1 2" key="1">
    <citation type="submission" date="2018-06" db="EMBL/GenBank/DDBJ databases">
        <title>Comparative genomics reveals the genomic features of Rhizophagus irregularis, R. cerebriforme, R. diaphanum and Gigaspora rosea, and their symbiotic lifestyle signature.</title>
        <authorList>
            <person name="Morin E."/>
            <person name="San Clemente H."/>
            <person name="Chen E.C.H."/>
            <person name="De La Providencia I."/>
            <person name="Hainaut M."/>
            <person name="Kuo A."/>
            <person name="Kohler A."/>
            <person name="Murat C."/>
            <person name="Tang N."/>
            <person name="Roy S."/>
            <person name="Loubradou J."/>
            <person name="Henrissat B."/>
            <person name="Grigoriev I.V."/>
            <person name="Corradi N."/>
            <person name="Roux C."/>
            <person name="Martin F.M."/>
        </authorList>
    </citation>
    <scope>NUCLEOTIDE SEQUENCE [LARGE SCALE GENOMIC DNA]</scope>
    <source>
        <strain evidence="1 2">DAOM 227022</strain>
    </source>
</reference>
<evidence type="ECO:0000313" key="1">
    <source>
        <dbReference type="EMBL" id="RIA87949.1"/>
    </source>
</evidence>
<keyword evidence="2" id="KW-1185">Reference proteome</keyword>
<dbReference type="InterPro" id="IPR011990">
    <property type="entry name" value="TPR-like_helical_dom_sf"/>
</dbReference>
<accession>A0A397SSQ6</accession>
<evidence type="ECO:0008006" key="3">
    <source>
        <dbReference type="Google" id="ProtNLM"/>
    </source>
</evidence>
<proteinExistence type="predicted"/>
<dbReference type="InterPro" id="IPR006597">
    <property type="entry name" value="Sel1-like"/>
</dbReference>
<dbReference type="AlphaFoldDB" id="A0A397SSQ6"/>
<dbReference type="PANTHER" id="PTHR43628:SF1">
    <property type="entry name" value="CHITIN SYNTHASE REGULATORY FACTOR 2-RELATED"/>
    <property type="match status" value="1"/>
</dbReference>
<gene>
    <name evidence="1" type="ORF">C1645_827104</name>
</gene>
<organism evidence="1 2">
    <name type="scientific">Glomus cerebriforme</name>
    <dbReference type="NCBI Taxonomy" id="658196"/>
    <lineage>
        <taxon>Eukaryota</taxon>
        <taxon>Fungi</taxon>
        <taxon>Fungi incertae sedis</taxon>
        <taxon>Mucoromycota</taxon>
        <taxon>Glomeromycotina</taxon>
        <taxon>Glomeromycetes</taxon>
        <taxon>Glomerales</taxon>
        <taxon>Glomeraceae</taxon>
        <taxon>Glomus</taxon>
    </lineage>
</organism>
<comment type="caution">
    <text evidence="1">The sequence shown here is derived from an EMBL/GenBank/DDBJ whole genome shotgun (WGS) entry which is preliminary data.</text>
</comment>
<evidence type="ECO:0000313" key="2">
    <source>
        <dbReference type="Proteomes" id="UP000265703"/>
    </source>
</evidence>
<dbReference type="Pfam" id="PF08238">
    <property type="entry name" value="Sel1"/>
    <property type="match status" value="3"/>
</dbReference>
<dbReference type="InterPro" id="IPR052945">
    <property type="entry name" value="Mitotic_Regulator"/>
</dbReference>
<dbReference type="SUPFAM" id="SSF81901">
    <property type="entry name" value="HCP-like"/>
    <property type="match status" value="1"/>
</dbReference>